<dbReference type="Pfam" id="PF02684">
    <property type="entry name" value="LpxB"/>
    <property type="match status" value="1"/>
</dbReference>
<evidence type="ECO:0000256" key="5">
    <source>
        <dbReference type="ARBA" id="ARBA00022556"/>
    </source>
</evidence>
<dbReference type="EMBL" id="JAYGIE010000101">
    <property type="protein sequence ID" value="MEA5479849.1"/>
    <property type="molecule type" value="Genomic_DNA"/>
</dbReference>
<keyword evidence="6 11" id="KW-0328">Glycosyltransferase</keyword>
<evidence type="ECO:0000313" key="12">
    <source>
        <dbReference type="Proteomes" id="UP001301388"/>
    </source>
</evidence>
<evidence type="ECO:0000256" key="9">
    <source>
        <dbReference type="ARBA" id="ARBA00048975"/>
    </source>
</evidence>
<evidence type="ECO:0000256" key="10">
    <source>
        <dbReference type="NCBIfam" id="TIGR00215"/>
    </source>
</evidence>
<comment type="function">
    <text evidence="1">Condensation of UDP-2,3-diacylglucosamine and 2,3-diacylglucosamine-1-phosphate to form lipid A disaccharide, a precursor of lipid A, a phosphorylated glycolipid that anchors the lipopolysaccharide to the outer membrane of the cell.</text>
</comment>
<proteinExistence type="predicted"/>
<protein>
    <recommendedName>
        <fullName evidence="3 10">Lipid-A-disaccharide synthase</fullName>
        <ecNumber evidence="2 10">2.4.1.182</ecNumber>
    </recommendedName>
</protein>
<evidence type="ECO:0000256" key="1">
    <source>
        <dbReference type="ARBA" id="ARBA00002056"/>
    </source>
</evidence>
<evidence type="ECO:0000256" key="8">
    <source>
        <dbReference type="ARBA" id="ARBA00023098"/>
    </source>
</evidence>
<sequence length="418" mass="46470">MPTAQKTLKSVSVELYGTTCSYNISMESSSEIKIKRRVFISTGEVSGDWHGAILIEALRERAVLRNIELEIVGLGGDRMAETGARILGNTVGIGSIGAVEALPYILPTLKVQRDAKKWLKTSPPDVAVLIDYMMPNQGIGYYAKRTLKIPVIYYIAPQEWVWSFNDKNTKAIAAFTDKLLAIFPQEAVYYEKQGTNVQWVGHPFVDLMAEIPDRVESRKQLGIADDDLVVTLLPASRTQELRSVMPIILKAAKIIQTKLPHVKFWLPLSLERYRPEVEKLLKEYDIKATIISAQSQIAISAADLVLSKSGTVNLETALLNVPQVILYRVSAITAWIARNIIKLKLPFISPVNLVNMESVVPEFVQDAAIPEAIAESALDLLINPQARQTMLDGYIRVRESLGEKGAINRVADSILDYL</sequence>
<dbReference type="GO" id="GO:0008915">
    <property type="term" value="F:lipid-A-disaccharide synthase activity"/>
    <property type="evidence" value="ECO:0007669"/>
    <property type="project" value="UniProtKB-EC"/>
</dbReference>
<keyword evidence="8" id="KW-0443">Lipid metabolism</keyword>
<evidence type="ECO:0000313" key="11">
    <source>
        <dbReference type="EMBL" id="MEA5479849.1"/>
    </source>
</evidence>
<reference evidence="11 12" key="1">
    <citation type="submission" date="2023-12" db="EMBL/GenBank/DDBJ databases">
        <title>Baltic Sea Cyanobacteria.</title>
        <authorList>
            <person name="Delbaje E."/>
            <person name="Fewer D.P."/>
            <person name="Shishido T.K."/>
        </authorList>
    </citation>
    <scope>NUCLEOTIDE SEQUENCE [LARGE SCALE GENOMIC DNA]</scope>
    <source>
        <strain evidence="11 12">UHCC 0370</strain>
    </source>
</reference>
<dbReference type="PANTHER" id="PTHR30372">
    <property type="entry name" value="LIPID-A-DISACCHARIDE SYNTHASE"/>
    <property type="match status" value="1"/>
</dbReference>
<keyword evidence="5" id="KW-0441">Lipid A biosynthesis</keyword>
<evidence type="ECO:0000256" key="6">
    <source>
        <dbReference type="ARBA" id="ARBA00022676"/>
    </source>
</evidence>
<organism evidence="11 12">
    <name type="scientific">Pseudanabaena galeata UHCC 0370</name>
    <dbReference type="NCBI Taxonomy" id="3110310"/>
    <lineage>
        <taxon>Bacteria</taxon>
        <taxon>Bacillati</taxon>
        <taxon>Cyanobacteriota</taxon>
        <taxon>Cyanophyceae</taxon>
        <taxon>Pseudanabaenales</taxon>
        <taxon>Pseudanabaenaceae</taxon>
        <taxon>Pseudanabaena</taxon>
    </lineage>
</organism>
<comment type="catalytic activity">
    <reaction evidence="9">
        <text>a lipid X + a UDP-2-N,3-O-bis[(3R)-3-hydroxyacyl]-alpha-D-glucosamine = a lipid A disaccharide + UDP + H(+)</text>
        <dbReference type="Rhea" id="RHEA:67828"/>
        <dbReference type="ChEBI" id="CHEBI:15378"/>
        <dbReference type="ChEBI" id="CHEBI:58223"/>
        <dbReference type="ChEBI" id="CHEBI:137748"/>
        <dbReference type="ChEBI" id="CHEBI:176338"/>
        <dbReference type="ChEBI" id="CHEBI:176343"/>
        <dbReference type="EC" id="2.4.1.182"/>
    </reaction>
</comment>
<name>A0ABU5TNK2_9CYAN</name>
<accession>A0ABU5TNK2</accession>
<keyword evidence="12" id="KW-1185">Reference proteome</keyword>
<dbReference type="EC" id="2.4.1.182" evidence="2 10"/>
<comment type="caution">
    <text evidence="11">The sequence shown here is derived from an EMBL/GenBank/DDBJ whole genome shotgun (WGS) entry which is preliminary data.</text>
</comment>
<dbReference type="PANTHER" id="PTHR30372:SF4">
    <property type="entry name" value="LIPID-A-DISACCHARIDE SYNTHASE, MITOCHONDRIAL-RELATED"/>
    <property type="match status" value="1"/>
</dbReference>
<evidence type="ECO:0000256" key="4">
    <source>
        <dbReference type="ARBA" id="ARBA00022516"/>
    </source>
</evidence>
<dbReference type="NCBIfam" id="TIGR00215">
    <property type="entry name" value="lpxB"/>
    <property type="match status" value="1"/>
</dbReference>
<evidence type="ECO:0000256" key="2">
    <source>
        <dbReference type="ARBA" id="ARBA00012687"/>
    </source>
</evidence>
<gene>
    <name evidence="11" type="primary">lpxB</name>
    <name evidence="11" type="ORF">VB774_19665</name>
</gene>
<keyword evidence="4" id="KW-0444">Lipid biosynthesis</keyword>
<evidence type="ECO:0000256" key="7">
    <source>
        <dbReference type="ARBA" id="ARBA00022679"/>
    </source>
</evidence>
<dbReference type="SUPFAM" id="SSF53756">
    <property type="entry name" value="UDP-Glycosyltransferase/glycogen phosphorylase"/>
    <property type="match status" value="1"/>
</dbReference>
<evidence type="ECO:0000256" key="3">
    <source>
        <dbReference type="ARBA" id="ARBA00020902"/>
    </source>
</evidence>
<dbReference type="InterPro" id="IPR003835">
    <property type="entry name" value="Glyco_trans_19"/>
</dbReference>
<keyword evidence="7 11" id="KW-0808">Transferase</keyword>
<dbReference type="Proteomes" id="UP001301388">
    <property type="component" value="Unassembled WGS sequence"/>
</dbReference>